<feature type="region of interest" description="Disordered" evidence="2">
    <location>
        <begin position="1"/>
        <end position="22"/>
    </location>
</feature>
<evidence type="ECO:0000256" key="1">
    <source>
        <dbReference type="ARBA" id="ARBA00005721"/>
    </source>
</evidence>
<accession>A0ABU2H9G9</accession>
<organism evidence="3 4">
    <name type="scientific">Lipingzhangella rawalii</name>
    <dbReference type="NCBI Taxonomy" id="2055835"/>
    <lineage>
        <taxon>Bacteria</taxon>
        <taxon>Bacillati</taxon>
        <taxon>Actinomycetota</taxon>
        <taxon>Actinomycetes</taxon>
        <taxon>Streptosporangiales</taxon>
        <taxon>Nocardiopsidaceae</taxon>
        <taxon>Lipingzhangella</taxon>
    </lineage>
</organism>
<dbReference type="RefSeq" id="WP_310913522.1">
    <property type="nucleotide sequence ID" value="NZ_JAVLVT010000009.1"/>
</dbReference>
<dbReference type="Pfam" id="PF03780">
    <property type="entry name" value="Asp23"/>
    <property type="match status" value="1"/>
</dbReference>
<evidence type="ECO:0000313" key="3">
    <source>
        <dbReference type="EMBL" id="MDS1271958.1"/>
    </source>
</evidence>
<dbReference type="Proteomes" id="UP001250214">
    <property type="component" value="Unassembled WGS sequence"/>
</dbReference>
<proteinExistence type="inferred from homology"/>
<comment type="similarity">
    <text evidence="1">Belongs to the asp23 family.</text>
</comment>
<dbReference type="EMBL" id="JAVLVT010000009">
    <property type="protein sequence ID" value="MDS1271958.1"/>
    <property type="molecule type" value="Genomic_DNA"/>
</dbReference>
<evidence type="ECO:0000313" key="4">
    <source>
        <dbReference type="Proteomes" id="UP001250214"/>
    </source>
</evidence>
<dbReference type="InterPro" id="IPR005531">
    <property type="entry name" value="Asp23"/>
</dbReference>
<evidence type="ECO:0000256" key="2">
    <source>
        <dbReference type="SAM" id="MobiDB-lite"/>
    </source>
</evidence>
<name>A0ABU2H9G9_9ACTN</name>
<comment type="caution">
    <text evidence="3">The sequence shown here is derived from an EMBL/GenBank/DDBJ whole genome shotgun (WGS) entry which is preliminary data.</text>
</comment>
<protein>
    <submittedName>
        <fullName evidence="3">Asp23/Gls24 family envelope stress response protein</fullName>
    </submittedName>
</protein>
<sequence length="127" mass="14107">MNVTTLPAATVPRQREVDPAGRGTTTIRERVVAKVARQAVAERAESRELAGFLGRLRDGQAAGVRVRLSGNVVTVWLRLALAYPVPLRHAVGQVRGHVRDRVQELTGLSVRRVDIEVTRLERDRSLR</sequence>
<reference evidence="4" key="1">
    <citation type="submission" date="2023-07" db="EMBL/GenBank/DDBJ databases">
        <title>Novel species in the genus Lipingzhangella isolated from Sambhar Salt Lake.</title>
        <authorList>
            <person name="Jiya N."/>
            <person name="Kajale S."/>
            <person name="Sharma A."/>
        </authorList>
    </citation>
    <scope>NUCLEOTIDE SEQUENCE [LARGE SCALE GENOMIC DNA]</scope>
    <source>
        <strain evidence="4">LS1_29</strain>
    </source>
</reference>
<gene>
    <name evidence="3" type="ORF">RIF23_16825</name>
</gene>
<keyword evidence="4" id="KW-1185">Reference proteome</keyword>